<feature type="transmembrane region" description="Helical" evidence="5">
    <location>
        <begin position="205"/>
        <end position="228"/>
    </location>
</feature>
<name>A0A918XC56_9GAMM</name>
<dbReference type="GO" id="GO:0008273">
    <property type="term" value="F:calcium, potassium:sodium antiporter activity"/>
    <property type="evidence" value="ECO:0007669"/>
    <property type="project" value="TreeGrafter"/>
</dbReference>
<reference evidence="7" key="1">
    <citation type="journal article" date="2014" name="Int. J. Syst. Evol. Microbiol.">
        <title>Complete genome sequence of Corynebacterium casei LMG S-19264T (=DSM 44701T), isolated from a smear-ripened cheese.</title>
        <authorList>
            <consortium name="US DOE Joint Genome Institute (JGI-PGF)"/>
            <person name="Walter F."/>
            <person name="Albersmeier A."/>
            <person name="Kalinowski J."/>
            <person name="Ruckert C."/>
        </authorList>
    </citation>
    <scope>NUCLEOTIDE SEQUENCE</scope>
    <source>
        <strain evidence="7">KCTC 23430</strain>
    </source>
</reference>
<dbReference type="Pfam" id="PF01699">
    <property type="entry name" value="Na_Ca_ex"/>
    <property type="match status" value="2"/>
</dbReference>
<dbReference type="Gene3D" id="1.20.1420.30">
    <property type="entry name" value="NCX, central ion-binding region"/>
    <property type="match status" value="2"/>
</dbReference>
<keyword evidence="8" id="KW-1185">Reference proteome</keyword>
<feature type="transmembrane region" description="Helical" evidence="5">
    <location>
        <begin position="300"/>
        <end position="319"/>
    </location>
</feature>
<dbReference type="GO" id="GO:0006874">
    <property type="term" value="P:intracellular calcium ion homeostasis"/>
    <property type="evidence" value="ECO:0007669"/>
    <property type="project" value="TreeGrafter"/>
</dbReference>
<evidence type="ECO:0000259" key="6">
    <source>
        <dbReference type="Pfam" id="PF01699"/>
    </source>
</evidence>
<dbReference type="PANTHER" id="PTHR10846">
    <property type="entry name" value="SODIUM/POTASSIUM/CALCIUM EXCHANGER"/>
    <property type="match status" value="1"/>
</dbReference>
<dbReference type="GO" id="GO:0005886">
    <property type="term" value="C:plasma membrane"/>
    <property type="evidence" value="ECO:0007669"/>
    <property type="project" value="TreeGrafter"/>
</dbReference>
<dbReference type="InterPro" id="IPR044880">
    <property type="entry name" value="NCX_ion-bd_dom_sf"/>
</dbReference>
<dbReference type="AlphaFoldDB" id="A0A918XC56"/>
<evidence type="ECO:0000313" key="7">
    <source>
        <dbReference type="EMBL" id="GHD25828.1"/>
    </source>
</evidence>
<dbReference type="GO" id="GO:0005262">
    <property type="term" value="F:calcium channel activity"/>
    <property type="evidence" value="ECO:0007669"/>
    <property type="project" value="TreeGrafter"/>
</dbReference>
<keyword evidence="4 5" id="KW-0472">Membrane</keyword>
<dbReference type="PANTHER" id="PTHR10846:SF8">
    <property type="entry name" value="INNER MEMBRANE PROTEIN YRBG"/>
    <property type="match status" value="1"/>
</dbReference>
<proteinExistence type="predicted"/>
<dbReference type="Proteomes" id="UP000644693">
    <property type="component" value="Unassembled WGS sequence"/>
</dbReference>
<feature type="transmembrane region" description="Helical" evidence="5">
    <location>
        <begin position="6"/>
        <end position="27"/>
    </location>
</feature>
<feature type="domain" description="Sodium/calcium exchanger membrane region" evidence="6">
    <location>
        <begin position="170"/>
        <end position="321"/>
    </location>
</feature>
<feature type="transmembrane region" description="Helical" evidence="5">
    <location>
        <begin position="269"/>
        <end position="288"/>
    </location>
</feature>
<evidence type="ECO:0000256" key="2">
    <source>
        <dbReference type="ARBA" id="ARBA00022692"/>
    </source>
</evidence>
<evidence type="ECO:0000256" key="4">
    <source>
        <dbReference type="ARBA" id="ARBA00023136"/>
    </source>
</evidence>
<evidence type="ECO:0000313" key="8">
    <source>
        <dbReference type="Proteomes" id="UP000644693"/>
    </source>
</evidence>
<feature type="transmembrane region" description="Helical" evidence="5">
    <location>
        <begin position="235"/>
        <end position="257"/>
    </location>
</feature>
<dbReference type="InterPro" id="IPR004837">
    <property type="entry name" value="NaCa_Exmemb"/>
</dbReference>
<accession>A0A918XC56</accession>
<reference evidence="7" key="2">
    <citation type="submission" date="2020-09" db="EMBL/GenBank/DDBJ databases">
        <authorList>
            <person name="Sun Q."/>
            <person name="Kim S."/>
        </authorList>
    </citation>
    <scope>NUCLEOTIDE SEQUENCE</scope>
    <source>
        <strain evidence="7">KCTC 23430</strain>
    </source>
</reference>
<feature type="transmembrane region" description="Helical" evidence="5">
    <location>
        <begin position="103"/>
        <end position="120"/>
    </location>
</feature>
<feature type="transmembrane region" description="Helical" evidence="5">
    <location>
        <begin position="171"/>
        <end position="193"/>
    </location>
</feature>
<feature type="transmembrane region" description="Helical" evidence="5">
    <location>
        <begin position="39"/>
        <end position="62"/>
    </location>
</feature>
<keyword evidence="2 5" id="KW-0812">Transmembrane</keyword>
<dbReference type="NCBIfam" id="TIGR00367">
    <property type="entry name" value="calcium/sodium antiporter"/>
    <property type="match status" value="1"/>
</dbReference>
<dbReference type="InterPro" id="IPR004481">
    <property type="entry name" value="K/Na/Ca-exchanger"/>
</dbReference>
<keyword evidence="3 5" id="KW-1133">Transmembrane helix</keyword>
<feature type="transmembrane region" description="Helical" evidence="5">
    <location>
        <begin position="74"/>
        <end position="96"/>
    </location>
</feature>
<evidence type="ECO:0000256" key="3">
    <source>
        <dbReference type="ARBA" id="ARBA00022989"/>
    </source>
</evidence>
<organism evidence="7 8">
    <name type="scientific">Parahalioglobus pacificus</name>
    <dbReference type="NCBI Taxonomy" id="930806"/>
    <lineage>
        <taxon>Bacteria</taxon>
        <taxon>Pseudomonadati</taxon>
        <taxon>Pseudomonadota</taxon>
        <taxon>Gammaproteobacteria</taxon>
        <taxon>Cellvibrionales</taxon>
        <taxon>Halieaceae</taxon>
        <taxon>Parahalioglobus</taxon>
    </lineage>
</organism>
<comment type="subcellular location">
    <subcellularLocation>
        <location evidence="1">Membrane</location>
        <topology evidence="1">Multi-pass membrane protein</topology>
    </subcellularLocation>
</comment>
<evidence type="ECO:0000256" key="1">
    <source>
        <dbReference type="ARBA" id="ARBA00004141"/>
    </source>
</evidence>
<dbReference type="EMBL" id="BMYM01000001">
    <property type="protein sequence ID" value="GHD25828.1"/>
    <property type="molecule type" value="Genomic_DNA"/>
</dbReference>
<gene>
    <name evidence="7" type="ORF">GCM10007053_02090</name>
</gene>
<feature type="domain" description="Sodium/calcium exchanger membrane region" evidence="6">
    <location>
        <begin position="4"/>
        <end position="141"/>
    </location>
</feature>
<sequence length="324" mass="33846">MLIAAATILVGFIILIWSADLFVAGAASIAENMGMSPVIIGLTIVSLGTSAPEILVSITAALSGAGELAVGNAIGSNIANIGLVLGVTVLVAPLLVHPSCIKVELPTLLIVTLGTGILLIDGRLSILDGSLMLAALAFILFQMIRSQSQDEALLEEAGEEPLPHLKPIRAWLTFFFGLLLLIGSSRLLVWGAVEIAQQLGVSQLVIGLTIVAVGTSLPELAATVASALRGHTEIAVGNVIGSNLFNLLAVMAIPGLFKTMVLTPYVLERDYAAMTIATLMLAAAIFVGRRRAAAPAGHSYVGRSVGVLLVSFYGLYYYWVYVTI</sequence>
<dbReference type="RefSeq" id="WP_189474334.1">
    <property type="nucleotide sequence ID" value="NZ_BMYM01000001.1"/>
</dbReference>
<protein>
    <submittedName>
        <fullName evidence="7">Sodium:calcium antiporter</fullName>
    </submittedName>
</protein>
<comment type="caution">
    <text evidence="7">The sequence shown here is derived from an EMBL/GenBank/DDBJ whole genome shotgun (WGS) entry which is preliminary data.</text>
</comment>
<evidence type="ECO:0000256" key="5">
    <source>
        <dbReference type="SAM" id="Phobius"/>
    </source>
</evidence>